<keyword evidence="2" id="KW-1185">Reference proteome</keyword>
<accession>A0ABM8NHT4</accession>
<dbReference type="Proteomes" id="UP000598032">
    <property type="component" value="Unassembled WGS sequence"/>
</dbReference>
<evidence type="ECO:0000313" key="1">
    <source>
        <dbReference type="EMBL" id="CAD6526401.1"/>
    </source>
</evidence>
<proteinExistence type="predicted"/>
<reference evidence="1 2" key="1">
    <citation type="submission" date="2020-10" db="EMBL/GenBank/DDBJ databases">
        <authorList>
            <person name="Peeters C."/>
        </authorList>
    </citation>
    <scope>NUCLEOTIDE SEQUENCE [LARGE SCALE GENOMIC DNA]</scope>
    <source>
        <strain evidence="1 2">LMG 28140</strain>
    </source>
</reference>
<name>A0ABM8NHT4_9BURK</name>
<gene>
    <name evidence="1" type="ORF">LMG28140_01829</name>
</gene>
<sequence>MFIDSIAGILLTKNLGPANRTGPCDCDLTLCLSHCNWIRLRDITQPGQPD</sequence>
<dbReference type="EMBL" id="CAJHCP010000004">
    <property type="protein sequence ID" value="CAD6526401.1"/>
    <property type="molecule type" value="Genomic_DNA"/>
</dbReference>
<organism evidence="1 2">
    <name type="scientific">Paraburkholderia metrosideri</name>
    <dbReference type="NCBI Taxonomy" id="580937"/>
    <lineage>
        <taxon>Bacteria</taxon>
        <taxon>Pseudomonadati</taxon>
        <taxon>Pseudomonadota</taxon>
        <taxon>Betaproteobacteria</taxon>
        <taxon>Burkholderiales</taxon>
        <taxon>Burkholderiaceae</taxon>
        <taxon>Paraburkholderia</taxon>
    </lineage>
</organism>
<protein>
    <submittedName>
        <fullName evidence="1">Uncharacterized protein</fullName>
    </submittedName>
</protein>
<evidence type="ECO:0000313" key="2">
    <source>
        <dbReference type="Proteomes" id="UP000598032"/>
    </source>
</evidence>
<comment type="caution">
    <text evidence="1">The sequence shown here is derived from an EMBL/GenBank/DDBJ whole genome shotgun (WGS) entry which is preliminary data.</text>
</comment>